<dbReference type="EMBL" id="CAJPDQ010000010">
    <property type="protein sequence ID" value="CAF9915359.1"/>
    <property type="molecule type" value="Genomic_DNA"/>
</dbReference>
<evidence type="ECO:0000256" key="9">
    <source>
        <dbReference type="SAM" id="MobiDB-lite"/>
    </source>
</evidence>
<dbReference type="OrthoDB" id="272147at2759"/>
<dbReference type="GO" id="GO:0006370">
    <property type="term" value="P:7-methylguanosine mRNA capping"/>
    <property type="evidence" value="ECO:0007669"/>
    <property type="project" value="UniProtKB-UniRule"/>
</dbReference>
<evidence type="ECO:0000313" key="12">
    <source>
        <dbReference type="Proteomes" id="UP000664169"/>
    </source>
</evidence>
<gene>
    <name evidence="11" type="ORF">GOMPHAMPRED_000718</name>
</gene>
<dbReference type="Proteomes" id="UP000664169">
    <property type="component" value="Unassembled WGS sequence"/>
</dbReference>
<dbReference type="InterPro" id="IPR040343">
    <property type="entry name" value="Cet1/Ctl1"/>
</dbReference>
<feature type="domain" description="mRNA triphosphatase Cet1-like" evidence="10">
    <location>
        <begin position="181"/>
        <end position="428"/>
    </location>
</feature>
<keyword evidence="5 8" id="KW-0378">Hydrolase</keyword>
<comment type="cofactor">
    <cofactor evidence="1 8">
        <name>Mg(2+)</name>
        <dbReference type="ChEBI" id="CHEBI:18420"/>
    </cofactor>
</comment>
<feature type="compositionally biased region" description="Basic and acidic residues" evidence="9">
    <location>
        <begin position="64"/>
        <end position="78"/>
    </location>
</feature>
<name>A0A8H3F1L2_9LECA</name>
<comment type="subcellular location">
    <subcellularLocation>
        <location evidence="2 8">Nucleus</location>
    </subcellularLocation>
</comment>
<dbReference type="EC" id="3.6.1.74" evidence="8"/>
<organism evidence="11 12">
    <name type="scientific">Gomphillus americanus</name>
    <dbReference type="NCBI Taxonomy" id="1940652"/>
    <lineage>
        <taxon>Eukaryota</taxon>
        <taxon>Fungi</taxon>
        <taxon>Dikarya</taxon>
        <taxon>Ascomycota</taxon>
        <taxon>Pezizomycotina</taxon>
        <taxon>Lecanoromycetes</taxon>
        <taxon>OSLEUM clade</taxon>
        <taxon>Ostropomycetidae</taxon>
        <taxon>Ostropales</taxon>
        <taxon>Graphidaceae</taxon>
        <taxon>Gomphilloideae</taxon>
        <taxon>Gomphillus</taxon>
    </lineage>
</organism>
<dbReference type="PANTHER" id="PTHR28118">
    <property type="entry name" value="POLYNUCLEOTIDE 5'-TRIPHOSPHATASE-RELATED"/>
    <property type="match status" value="1"/>
</dbReference>
<keyword evidence="12" id="KW-1185">Reference proteome</keyword>
<comment type="catalytic activity">
    <reaction evidence="7">
        <text>a 5'-end triphospho-ribonucleoside in mRNA + H2O = a 5'-end diphospho-ribonucleoside in mRNA + phosphate + H(+)</text>
        <dbReference type="Rhea" id="RHEA:67004"/>
        <dbReference type="Rhea" id="RHEA-COMP:17164"/>
        <dbReference type="Rhea" id="RHEA-COMP:17165"/>
        <dbReference type="ChEBI" id="CHEBI:15377"/>
        <dbReference type="ChEBI" id="CHEBI:15378"/>
        <dbReference type="ChEBI" id="CHEBI:43474"/>
        <dbReference type="ChEBI" id="CHEBI:167616"/>
        <dbReference type="ChEBI" id="CHEBI:167618"/>
        <dbReference type="EC" id="3.6.1.74"/>
    </reaction>
    <physiologicalReaction direction="left-to-right" evidence="7">
        <dbReference type="Rhea" id="RHEA:67005"/>
    </physiologicalReaction>
</comment>
<dbReference type="InterPro" id="IPR037009">
    <property type="entry name" value="mRNA_triPase_Cet1_sf"/>
</dbReference>
<dbReference type="GO" id="GO:0140818">
    <property type="term" value="F:mRNA 5'-triphosphate monophosphatase activity"/>
    <property type="evidence" value="ECO:0007669"/>
    <property type="project" value="UniProtKB-EC"/>
</dbReference>
<dbReference type="CDD" id="cd07470">
    <property type="entry name" value="CYTH-like_mRNA_RTPase"/>
    <property type="match status" value="1"/>
</dbReference>
<reference evidence="11" key="1">
    <citation type="submission" date="2021-03" db="EMBL/GenBank/DDBJ databases">
        <authorList>
            <person name="Tagirdzhanova G."/>
        </authorList>
    </citation>
    <scope>NUCLEOTIDE SEQUENCE</scope>
</reference>
<evidence type="ECO:0000256" key="7">
    <source>
        <dbReference type="ARBA" id="ARBA00047740"/>
    </source>
</evidence>
<evidence type="ECO:0000313" key="11">
    <source>
        <dbReference type="EMBL" id="CAF9915359.1"/>
    </source>
</evidence>
<sequence>MDLSSILNANTNDNAPSAERRPLSAKMPSPRRADSMSSTTPTSNLHSPHTNGRTASSSTITPVERPHSSDNKTHELPARPEASFVVTTKRKRENGEQKPKKRRAQEAPLWAQKIPERAQSGLSWHMLPKAAAINIAKPSYTPAPEQAAATSASPAQTQPQAVAGLPIHPFGSTYCNTVPADEVTRKVADFLYMAIGQLLDVLPSTNIEIEAKLGRIINRDTEDRVILPVQTEAVMTPNPNGLRTIFRSSMTEEEHMHFNKHLNTASISVPGPNGKTHERIQEIDSFWQLPRAEAIANIPAHLHSYVLGPGNAPVKVRISHAWNDTGRASEKACIIKRRISNIDIYNPNWPFDWRISVNIEYQYTGDRSALEPAVEGNGTRAADRAKNRLKYFYSVCDIDFTKVTAVPAGEVPGSASWEDNEHELEVELHSARLYEQLDLMRRRSPATRYEDLVRMLVDNVRVLTRSCGS</sequence>
<dbReference type="PANTHER" id="PTHR28118:SF1">
    <property type="entry name" value="POLYNUCLEOTIDE 5'-TRIPHOSPHATASE CTL1-RELATED"/>
    <property type="match status" value="1"/>
</dbReference>
<comment type="subunit">
    <text evidence="8">Heterodimer. The mRNA-capping enzyme is composed of two separate chains alpha and beta, respectively a mRNA guanylyltransferase and an mRNA 5'-triphosphate monophosphatase.</text>
</comment>
<comment type="function">
    <text evidence="8">First step of mRNA capping. Converts the 5'-triphosphate end of a nascent mRNA chain into a diphosphate end.</text>
</comment>
<dbReference type="InterPro" id="IPR004206">
    <property type="entry name" value="mRNA_triPase_Cet1"/>
</dbReference>
<keyword evidence="6 8" id="KW-0539">Nucleus</keyword>
<dbReference type="GO" id="GO:0004651">
    <property type="term" value="F:polynucleotide 5'-phosphatase activity"/>
    <property type="evidence" value="ECO:0007669"/>
    <property type="project" value="UniProtKB-UniRule"/>
</dbReference>
<evidence type="ECO:0000256" key="2">
    <source>
        <dbReference type="ARBA" id="ARBA00004123"/>
    </source>
</evidence>
<dbReference type="Pfam" id="PF02940">
    <property type="entry name" value="mRNA_triPase"/>
    <property type="match status" value="1"/>
</dbReference>
<accession>A0A8H3F1L2</accession>
<protein>
    <recommendedName>
        <fullName evidence="8">mRNA-capping enzyme subunit beta</fullName>
        <ecNumber evidence="8">3.6.1.74</ecNumber>
    </recommendedName>
    <alternativeName>
        <fullName evidence="8">mRNA 5'-phosphatase</fullName>
    </alternativeName>
    <alternativeName>
        <fullName evidence="8">mRNA 5'-triphosphate monophosphatase</fullName>
    </alternativeName>
</protein>
<feature type="compositionally biased region" description="Polar residues" evidence="9">
    <location>
        <begin position="35"/>
        <end position="61"/>
    </location>
</feature>
<keyword evidence="4 8" id="KW-0507">mRNA processing</keyword>
<evidence type="ECO:0000256" key="4">
    <source>
        <dbReference type="ARBA" id="ARBA00022664"/>
    </source>
</evidence>
<evidence type="ECO:0000256" key="5">
    <source>
        <dbReference type="ARBA" id="ARBA00022801"/>
    </source>
</evidence>
<evidence type="ECO:0000256" key="8">
    <source>
        <dbReference type="RuleBase" id="RU367053"/>
    </source>
</evidence>
<dbReference type="InterPro" id="IPR033469">
    <property type="entry name" value="CYTH-like_dom_sf"/>
</dbReference>
<evidence type="ECO:0000256" key="3">
    <source>
        <dbReference type="ARBA" id="ARBA00006345"/>
    </source>
</evidence>
<proteinExistence type="inferred from homology"/>
<evidence type="ECO:0000256" key="6">
    <source>
        <dbReference type="ARBA" id="ARBA00023242"/>
    </source>
</evidence>
<evidence type="ECO:0000259" key="10">
    <source>
        <dbReference type="Pfam" id="PF02940"/>
    </source>
</evidence>
<feature type="region of interest" description="Disordered" evidence="9">
    <location>
        <begin position="1"/>
        <end position="109"/>
    </location>
</feature>
<dbReference type="GO" id="GO:0031533">
    <property type="term" value="C:mRNA capping enzyme complex"/>
    <property type="evidence" value="ECO:0007669"/>
    <property type="project" value="UniProtKB-UniRule"/>
</dbReference>
<dbReference type="AlphaFoldDB" id="A0A8H3F1L2"/>
<dbReference type="SUPFAM" id="SSF55154">
    <property type="entry name" value="CYTH-like phosphatases"/>
    <property type="match status" value="1"/>
</dbReference>
<dbReference type="Gene3D" id="3.20.100.10">
    <property type="entry name" value="mRNA triphosphatase Cet1-like"/>
    <property type="match status" value="1"/>
</dbReference>
<feature type="compositionally biased region" description="Polar residues" evidence="9">
    <location>
        <begin position="1"/>
        <end position="15"/>
    </location>
</feature>
<evidence type="ECO:0000256" key="1">
    <source>
        <dbReference type="ARBA" id="ARBA00001946"/>
    </source>
</evidence>
<keyword evidence="8" id="KW-0506">mRNA capping</keyword>
<comment type="similarity">
    <text evidence="3 8">Belongs to the fungal TPase family.</text>
</comment>
<comment type="caution">
    <text evidence="11">The sequence shown here is derived from an EMBL/GenBank/DDBJ whole genome shotgun (WGS) entry which is preliminary data.</text>
</comment>